<dbReference type="AlphaFoldDB" id="A0A5E6SKY1"/>
<dbReference type="Proteomes" id="UP000325607">
    <property type="component" value="Unassembled WGS sequence"/>
</dbReference>
<evidence type="ECO:0000313" key="1">
    <source>
        <dbReference type="EMBL" id="VVM81506.1"/>
    </source>
</evidence>
<evidence type="ECO:0000313" key="2">
    <source>
        <dbReference type="Proteomes" id="UP000325607"/>
    </source>
</evidence>
<protein>
    <submittedName>
        <fullName evidence="1">Uncharacterized protein</fullName>
    </submittedName>
</protein>
<reference evidence="1 2" key="1">
    <citation type="submission" date="2019-09" db="EMBL/GenBank/DDBJ databases">
        <authorList>
            <person name="Chandra G."/>
            <person name="Truman W A."/>
        </authorList>
    </citation>
    <scope>NUCLEOTIDE SEQUENCE [LARGE SCALE GENOMIC DNA]</scope>
    <source>
        <strain evidence="1">PS645</strain>
    </source>
</reference>
<sequence>MAEYMISYTQLSNATLNRLSGVSAASRYILVNAVKNSSNNR</sequence>
<proteinExistence type="predicted"/>
<organism evidence="1 2">
    <name type="scientific">Pseudomonas fluorescens</name>
    <dbReference type="NCBI Taxonomy" id="294"/>
    <lineage>
        <taxon>Bacteria</taxon>
        <taxon>Pseudomonadati</taxon>
        <taxon>Pseudomonadota</taxon>
        <taxon>Gammaproteobacteria</taxon>
        <taxon>Pseudomonadales</taxon>
        <taxon>Pseudomonadaceae</taxon>
        <taxon>Pseudomonas</taxon>
    </lineage>
</organism>
<accession>A0A5E6SKY1</accession>
<dbReference type="EMBL" id="CABVGX010000015">
    <property type="protein sequence ID" value="VVM81506.1"/>
    <property type="molecule type" value="Genomic_DNA"/>
</dbReference>
<name>A0A5E6SKY1_PSEFL</name>
<gene>
    <name evidence="1" type="ORF">PS645_02294</name>
</gene>